<keyword evidence="13" id="KW-0966">Cell projection</keyword>
<comment type="caution">
    <text evidence="13">The sequence shown here is derived from an EMBL/GenBank/DDBJ whole genome shotgun (WGS) entry which is preliminary data.</text>
</comment>
<evidence type="ECO:0000256" key="5">
    <source>
        <dbReference type="ARBA" id="ARBA00022475"/>
    </source>
</evidence>
<proteinExistence type="inferred from homology"/>
<keyword evidence="4" id="KW-0813">Transport</keyword>
<comment type="subcellular location">
    <subcellularLocation>
        <location evidence="1">Cell membrane</location>
        <topology evidence="1">Peripheral membrane protein</topology>
        <orientation evidence="1">Cytoplasmic side</orientation>
    </subcellularLocation>
</comment>
<evidence type="ECO:0000256" key="3">
    <source>
        <dbReference type="ARBA" id="ARBA00020392"/>
    </source>
</evidence>
<dbReference type="Gene3D" id="1.10.287.1700">
    <property type="match status" value="1"/>
</dbReference>
<dbReference type="EMBL" id="NKDB02000002">
    <property type="protein sequence ID" value="RKJ97383.1"/>
    <property type="molecule type" value="Genomic_DNA"/>
</dbReference>
<reference evidence="13 14" key="1">
    <citation type="submission" date="2018-09" db="EMBL/GenBank/DDBJ databases">
        <title>Genome comparison of Alicycliphilus sp. BQ1, a polyurethanolytic bacterium, with its closest phylogenetic relatives Alicycliphilus denitrificans BC and K601, unable to attack polyurethane.</title>
        <authorList>
            <person name="Loza-Tavera H."/>
            <person name="Lozano L."/>
            <person name="Cevallos M."/>
            <person name="Maya-Lucas O."/>
            <person name="Garcia-Mena J."/>
            <person name="Hernandez J."/>
        </authorList>
    </citation>
    <scope>NUCLEOTIDE SEQUENCE [LARGE SCALE GENOMIC DNA]</scope>
    <source>
        <strain evidence="13 14">BQ1</strain>
    </source>
</reference>
<dbReference type="PANTHER" id="PTHR38786:SF1">
    <property type="entry name" value="FLAGELLAR FLIJ PROTEIN"/>
    <property type="match status" value="1"/>
</dbReference>
<comment type="similarity">
    <text evidence="2">Belongs to the FliJ family.</text>
</comment>
<dbReference type="InterPro" id="IPR053716">
    <property type="entry name" value="Flag_assembly_chemotaxis_eff"/>
</dbReference>
<dbReference type="AlphaFoldDB" id="A0A3R7HWB8"/>
<keyword evidence="8" id="KW-0653">Protein transport</keyword>
<evidence type="ECO:0000256" key="4">
    <source>
        <dbReference type="ARBA" id="ARBA00022448"/>
    </source>
</evidence>
<dbReference type="GO" id="GO:0015031">
    <property type="term" value="P:protein transport"/>
    <property type="evidence" value="ECO:0007669"/>
    <property type="project" value="UniProtKB-KW"/>
</dbReference>
<keyword evidence="6" id="KW-0145">Chemotaxis</keyword>
<keyword evidence="11" id="KW-0175">Coiled coil</keyword>
<dbReference type="NCBIfam" id="TIGR02473">
    <property type="entry name" value="flagell_FliJ"/>
    <property type="match status" value="1"/>
</dbReference>
<keyword evidence="5" id="KW-1003">Cell membrane</keyword>
<dbReference type="Proteomes" id="UP000216225">
    <property type="component" value="Unassembled WGS sequence"/>
</dbReference>
<feature type="coiled-coil region" evidence="11">
    <location>
        <begin position="4"/>
        <end position="45"/>
    </location>
</feature>
<keyword evidence="13" id="KW-0969">Cilium</keyword>
<keyword evidence="7" id="KW-1005">Bacterial flagellum biogenesis</keyword>
<evidence type="ECO:0000256" key="8">
    <source>
        <dbReference type="ARBA" id="ARBA00022927"/>
    </source>
</evidence>
<dbReference type="InterPro" id="IPR052570">
    <property type="entry name" value="FliJ"/>
</dbReference>
<evidence type="ECO:0000256" key="9">
    <source>
        <dbReference type="ARBA" id="ARBA00023136"/>
    </source>
</evidence>
<dbReference type="RefSeq" id="WP_094438873.1">
    <property type="nucleotide sequence ID" value="NZ_NKDB02000002.1"/>
</dbReference>
<dbReference type="Pfam" id="PF02050">
    <property type="entry name" value="FliJ"/>
    <property type="match status" value="1"/>
</dbReference>
<evidence type="ECO:0000256" key="12">
    <source>
        <dbReference type="SAM" id="MobiDB-lite"/>
    </source>
</evidence>
<dbReference type="GO" id="GO:0009288">
    <property type="term" value="C:bacterial-type flagellum"/>
    <property type="evidence" value="ECO:0007669"/>
    <property type="project" value="InterPro"/>
</dbReference>
<evidence type="ECO:0000313" key="13">
    <source>
        <dbReference type="EMBL" id="RKJ97383.1"/>
    </source>
</evidence>
<dbReference type="GO" id="GO:0005886">
    <property type="term" value="C:plasma membrane"/>
    <property type="evidence" value="ECO:0007669"/>
    <property type="project" value="UniProtKB-SubCell"/>
</dbReference>
<evidence type="ECO:0000256" key="1">
    <source>
        <dbReference type="ARBA" id="ARBA00004413"/>
    </source>
</evidence>
<evidence type="ECO:0000313" key="14">
    <source>
        <dbReference type="Proteomes" id="UP000216225"/>
    </source>
</evidence>
<dbReference type="PANTHER" id="PTHR38786">
    <property type="entry name" value="FLAGELLAR FLIJ PROTEIN"/>
    <property type="match status" value="1"/>
</dbReference>
<evidence type="ECO:0000256" key="2">
    <source>
        <dbReference type="ARBA" id="ARBA00010004"/>
    </source>
</evidence>
<evidence type="ECO:0000256" key="10">
    <source>
        <dbReference type="ARBA" id="ARBA00023225"/>
    </source>
</evidence>
<accession>A0A3R7HWB8</accession>
<dbReference type="GO" id="GO:0071973">
    <property type="term" value="P:bacterial-type flagellum-dependent cell motility"/>
    <property type="evidence" value="ECO:0007669"/>
    <property type="project" value="InterPro"/>
</dbReference>
<feature type="region of interest" description="Disordered" evidence="12">
    <location>
        <begin position="124"/>
        <end position="154"/>
    </location>
</feature>
<organism evidence="13 14">
    <name type="scientific">Alicycliphilus denitrificans</name>
    <dbReference type="NCBI Taxonomy" id="179636"/>
    <lineage>
        <taxon>Bacteria</taxon>
        <taxon>Pseudomonadati</taxon>
        <taxon>Pseudomonadota</taxon>
        <taxon>Betaproteobacteria</taxon>
        <taxon>Burkholderiales</taxon>
        <taxon>Comamonadaceae</taxon>
        <taxon>Alicycliphilus</taxon>
    </lineage>
</organism>
<dbReference type="GO" id="GO:0044781">
    <property type="term" value="P:bacterial-type flagellum organization"/>
    <property type="evidence" value="ECO:0007669"/>
    <property type="project" value="UniProtKB-KW"/>
</dbReference>
<gene>
    <name evidence="13" type="primary">fliJ</name>
    <name evidence="13" type="ORF">CE154_015560</name>
</gene>
<name>A0A3R7HWB8_9BURK</name>
<keyword evidence="9" id="KW-0472">Membrane</keyword>
<feature type="compositionally biased region" description="Basic and acidic residues" evidence="12">
    <location>
        <begin position="124"/>
        <end position="139"/>
    </location>
</feature>
<evidence type="ECO:0000256" key="7">
    <source>
        <dbReference type="ARBA" id="ARBA00022795"/>
    </source>
</evidence>
<keyword evidence="13" id="KW-0282">Flagellum</keyword>
<evidence type="ECO:0000256" key="11">
    <source>
        <dbReference type="SAM" id="Coils"/>
    </source>
</evidence>
<keyword evidence="10" id="KW-1006">Bacterial flagellum protein export</keyword>
<feature type="compositionally biased region" description="Low complexity" evidence="12">
    <location>
        <begin position="140"/>
        <end position="154"/>
    </location>
</feature>
<dbReference type="GO" id="GO:0006935">
    <property type="term" value="P:chemotaxis"/>
    <property type="evidence" value="ECO:0007669"/>
    <property type="project" value="UniProtKB-KW"/>
</dbReference>
<protein>
    <recommendedName>
        <fullName evidence="3">Flagellar FliJ protein</fullName>
    </recommendedName>
</protein>
<sequence length="154" mass="17168">MSSLKAFQVAAELAERQRDAARQTLKDVQAALQAAQAQLEQLAGYAGETQGRWGMRAGAEVQPEVMYHHYQFMGRLDHAISLQTGAVSAQDARVEQARQALLAAELRLASLRKVLERRRAELALQQQRREQKQTDERAALRAARAQGGALDQEY</sequence>
<evidence type="ECO:0000256" key="6">
    <source>
        <dbReference type="ARBA" id="ARBA00022500"/>
    </source>
</evidence>
<dbReference type="InterPro" id="IPR012823">
    <property type="entry name" value="Flagell_FliJ"/>
</dbReference>